<dbReference type="Proteomes" id="UP001175228">
    <property type="component" value="Unassembled WGS sequence"/>
</dbReference>
<evidence type="ECO:0000313" key="4">
    <source>
        <dbReference type="Proteomes" id="UP001175228"/>
    </source>
</evidence>
<evidence type="ECO:0000313" key="3">
    <source>
        <dbReference type="EMBL" id="KAK0501418.1"/>
    </source>
</evidence>
<proteinExistence type="predicted"/>
<organism evidence="3 4">
    <name type="scientific">Armillaria luteobubalina</name>
    <dbReference type="NCBI Taxonomy" id="153913"/>
    <lineage>
        <taxon>Eukaryota</taxon>
        <taxon>Fungi</taxon>
        <taxon>Dikarya</taxon>
        <taxon>Basidiomycota</taxon>
        <taxon>Agaricomycotina</taxon>
        <taxon>Agaricomycetes</taxon>
        <taxon>Agaricomycetidae</taxon>
        <taxon>Agaricales</taxon>
        <taxon>Marasmiineae</taxon>
        <taxon>Physalacriaceae</taxon>
        <taxon>Armillaria</taxon>
    </lineage>
</organism>
<dbReference type="PANTHER" id="PTHR22796:SF1">
    <property type="entry name" value="VWFA DOMAIN-CONTAINING PROTEIN"/>
    <property type="match status" value="1"/>
</dbReference>
<name>A0AA39USN3_9AGAR</name>
<evidence type="ECO:0000259" key="2">
    <source>
        <dbReference type="PROSITE" id="PS50234"/>
    </source>
</evidence>
<keyword evidence="4" id="KW-1185">Reference proteome</keyword>
<dbReference type="GO" id="GO:0003924">
    <property type="term" value="F:GTPase activity"/>
    <property type="evidence" value="ECO:0007669"/>
    <property type="project" value="InterPro"/>
</dbReference>
<evidence type="ECO:0000256" key="1">
    <source>
        <dbReference type="SAM" id="MobiDB-lite"/>
    </source>
</evidence>
<gene>
    <name evidence="3" type="ORF">EDD18DRAFT_736019</name>
</gene>
<dbReference type="Gene3D" id="3.40.50.300">
    <property type="entry name" value="P-loop containing nucleotide triphosphate hydrolases"/>
    <property type="match status" value="1"/>
</dbReference>
<comment type="caution">
    <text evidence="3">The sequence shown here is derived from an EMBL/GenBank/DDBJ whole genome shotgun (WGS) entry which is preliminary data.</text>
</comment>
<dbReference type="CDD" id="cd00198">
    <property type="entry name" value="vWFA"/>
    <property type="match status" value="1"/>
</dbReference>
<reference evidence="3" key="1">
    <citation type="submission" date="2023-06" db="EMBL/GenBank/DDBJ databases">
        <authorList>
            <consortium name="Lawrence Berkeley National Laboratory"/>
            <person name="Ahrendt S."/>
            <person name="Sahu N."/>
            <person name="Indic B."/>
            <person name="Wong-Bajracharya J."/>
            <person name="Merenyi Z."/>
            <person name="Ke H.-M."/>
            <person name="Monk M."/>
            <person name="Kocsube S."/>
            <person name="Drula E."/>
            <person name="Lipzen A."/>
            <person name="Balint B."/>
            <person name="Henrissat B."/>
            <person name="Andreopoulos B."/>
            <person name="Martin F.M."/>
            <person name="Harder C.B."/>
            <person name="Rigling D."/>
            <person name="Ford K.L."/>
            <person name="Foster G.D."/>
            <person name="Pangilinan J."/>
            <person name="Papanicolaou A."/>
            <person name="Barry K."/>
            <person name="LaButti K."/>
            <person name="Viragh M."/>
            <person name="Koriabine M."/>
            <person name="Yan M."/>
            <person name="Riley R."/>
            <person name="Champramary S."/>
            <person name="Plett K.L."/>
            <person name="Tsai I.J."/>
            <person name="Slot J."/>
            <person name="Sipos G."/>
            <person name="Plett J."/>
            <person name="Nagy L.G."/>
            <person name="Grigoriev I.V."/>
        </authorList>
    </citation>
    <scope>NUCLEOTIDE SEQUENCE</scope>
    <source>
        <strain evidence="3">HWK02</strain>
    </source>
</reference>
<dbReference type="SMART" id="SM00327">
    <property type="entry name" value="VWA"/>
    <property type="match status" value="1"/>
</dbReference>
<feature type="region of interest" description="Disordered" evidence="1">
    <location>
        <begin position="22"/>
        <end position="42"/>
    </location>
</feature>
<dbReference type="Pfam" id="PF02263">
    <property type="entry name" value="GBP"/>
    <property type="match status" value="1"/>
</dbReference>
<accession>A0AA39USN3</accession>
<dbReference type="GO" id="GO:0005525">
    <property type="term" value="F:GTP binding"/>
    <property type="evidence" value="ECO:0007669"/>
    <property type="project" value="InterPro"/>
</dbReference>
<dbReference type="Gene3D" id="3.40.50.410">
    <property type="entry name" value="von Willebrand factor, type A domain"/>
    <property type="match status" value="1"/>
</dbReference>
<dbReference type="SUPFAM" id="SSF52540">
    <property type="entry name" value="P-loop containing nucleoside triphosphate hydrolases"/>
    <property type="match status" value="1"/>
</dbReference>
<dbReference type="PROSITE" id="PS50234">
    <property type="entry name" value="VWFA"/>
    <property type="match status" value="1"/>
</dbReference>
<protein>
    <recommendedName>
        <fullName evidence="2">VWFA domain-containing protein</fullName>
    </recommendedName>
</protein>
<dbReference type="InterPro" id="IPR002035">
    <property type="entry name" value="VWF_A"/>
</dbReference>
<dbReference type="InterPro" id="IPR015894">
    <property type="entry name" value="Guanylate-bd_N"/>
</dbReference>
<sequence length="2200" mass="245349">MDPLPVPPNVFLETNTTQMLPNHQDAVRPPISGGTPDSMDIDEPDMTPRHTQGRMNSDLVHEIPGMYRLLDLISEPGSGGLVDKIIIAQDSLKLFANDRSPGAYVSLTKVDFNVLDQFVIKPVGVYGSKEEIIRFISTLTAVAPPLAQKLLRPQSSLGPSLRSGLYVLNSSTSEQLFVIYWPEDSTWNDDAISAVRRNRITFMRYLTKVCEQLLCMISSKQAASLVWKETSEDPFMDVDDNTDRLFTFEVHKTNEQEENVTMRPGFKITSTHIACVVSDDVPVEASLFHPRMLNGEVHQAFVTVEYKPSQKHKEHINKRWYGSMRLQTLLTSAGSICLNLNLTDKEIGILIEHGLARHYSSACKSWKSRAQEIDSSIQQFTREEMAKVTAPDETTECDLAAMLRLAIVKSVSTSFPTLNMEVICPTATCSDEETLRLQALLTDFLAMHPTFRQELQNGIDHKDLASISSRPFVSGKNKILVARCMVMESENLSDEQRRELIDNILSSEEPGDTIKLTPKSQSESFVSSVTSFFRSDNSVKAKDFLANRKMDQTDAQFLSCLNEILGQELLLQEAVTKVLELAEGHFRKKIDNIVKKLVGQATLAWRTACRTQIDRDAQSQRDARQRDSRKQFIDDIEAQNQLEGNLSTALIIDNIEATSKAWTPDYHFTGANITSVEPSIEYTVHTLSLSEDHCHRIQMDSSFVPTPRIESSLRLSPHFNLPLSSRILYMHLLASGKCLLIVDDDRPEGNLNIYLEQLSVLDNAIRHNRHKKLLHKDKLGENFVIAFDESKRMLLICASSKLHVFAFDETHTTLQGWGSAVNLAPWYASQSVSICHACFVGGSEEILLVDNGCQGRVFSLITQQFRPATLSLDSLPRAVYSSPDGACLLLSYTREDQTTLQAYHWNSFGSSHEITLQLPPGFSNDCILSSFVNRNCIHLISLDEQSQSCSSVILDITKKITEFQFKEKGGNRSSHVEGSQNSTCHNSLIECFSDVWTRFPVVAAIQHSIGGGNGVQAPKALTFATDRDFDNFGPHFSDMVQSFELRTRKPTNDVLRHIQVRAVPLSDIASLVAKEDTWPVSQFPLGAWLVNLFCLIPIHIAVTRENRFLPLKDGVASVEWEKSLLGAEVGKIIDSVSLGWYESIFQSYMAKKPVRVVSSMGEQSVGKSYTLNHLVDSSFAGSAMRTTEGVWLSVTPTDDALVVALDFEGVHSIERSTQEDTLLVLFNTAISNMVLFRNNFALSRDITGLFQSFQSSSTVLDPAANPSLFQSTLVIVIKDVTDIDKAEIVKEFSTKFQQIVQDEQDANFISRLHSGRLNIVPWPIIESKSFYNLFFALRKRLDQQVLTHPAAGEFLLTLKTLMAKLKANDWGAMSQSLVAHRAQRLLAMLPNALMYGYTEIEPETEPLKNFDTDTLIDGEDGDARFFLDLSGKPSAERELTLERLRCLWQYKFNRQEVPDGDWANALEQHLQRLADARIDRVKAWIESNLSRFTATHATITDLNRAFDNAQVDLRSSVALCRMKCSFCNLLCVGSRRHDPDMLHDCQTSHQCTKLCEFMDEHADGLKPCGFPAAHTGKHICTVDTHLCGQRCRLSGKIGCLGECTKMVDHQGDHMCSARNHACGQPCQLENVRANNGQSFSCKGKCVMPSSEAHEIHVCDNRMCPIPCELCKRLCSDANHLHGLDVQAIHLCGQEHPCPAVCVAHGSCEIDTTPQSIKATFTGRHETFEYTKYSQVAKRLPCAVPIPAGRQQHEGSHIHSTDPDPFHFCESRCNYCGYFCTLPLGHVQQEHETSHGSMSKTRWAVDGPAGTSIEINGHKFGTEDDGAPMMCNLVCQDMGRHAHVDYCRADAQAVATCGSAEIQHVRERLRPNPDQPKDFIMHSLFWRRSGFKDPYSRDDKTNFAKCDAMCPGPEHVGNAANPVQPSYCILPLFHPPETSNQRVGLGYLSNDGHVFSCKNPAVLQQAFHVIFVIDRSGSMDAMDRRPLQNTPVTANIQRASNNRLGAVYSALYGFWMSRQAAVTTNRQTQAANRRDSYSVVLFDHELVRGVTNDFTSSPEDLLNGLLRHQARGGTNYDLALTDARNVMTANWSPERVPVVIFLSDGECSVRDESVQDLCRAAIALGKPLSLHTVSFGPSNSVLRRMTQIALGIQNSAPPDPNAPAAARIDSSYAEALDSVRLAETFLGIAESLRKPRGSLLH</sequence>
<dbReference type="PANTHER" id="PTHR22796">
    <property type="entry name" value="URG4-RELATED"/>
    <property type="match status" value="1"/>
</dbReference>
<dbReference type="EMBL" id="JAUEPU010000006">
    <property type="protein sequence ID" value="KAK0501418.1"/>
    <property type="molecule type" value="Genomic_DNA"/>
</dbReference>
<dbReference type="Pfam" id="PF13519">
    <property type="entry name" value="VWA_2"/>
    <property type="match status" value="1"/>
</dbReference>
<feature type="domain" description="VWFA" evidence="2">
    <location>
        <begin position="1967"/>
        <end position="2184"/>
    </location>
</feature>
<dbReference type="SUPFAM" id="SSF53300">
    <property type="entry name" value="vWA-like"/>
    <property type="match status" value="1"/>
</dbReference>
<dbReference type="InterPro" id="IPR036465">
    <property type="entry name" value="vWFA_dom_sf"/>
</dbReference>
<dbReference type="InterPro" id="IPR027417">
    <property type="entry name" value="P-loop_NTPase"/>
</dbReference>